<evidence type="ECO:0000313" key="2">
    <source>
        <dbReference type="Proteomes" id="UP000218387"/>
    </source>
</evidence>
<dbReference type="EMBL" id="CP029487">
    <property type="protein sequence ID" value="QCT71546.1"/>
    <property type="molecule type" value="Genomic_DNA"/>
</dbReference>
<sequence>MEANRTTNDYVKYVHEYLKNYYPYVETAVWPDEISGAPAIKIIVLDKQRGVPAKIKLFVPPEQNWHFSLTSVKNRINKQFGYTVLL</sequence>
<organism evidence="1 2">
    <name type="scientific">Eubacterium maltosivorans</name>
    <dbReference type="NCBI Taxonomy" id="2041044"/>
    <lineage>
        <taxon>Bacteria</taxon>
        <taxon>Bacillati</taxon>
        <taxon>Bacillota</taxon>
        <taxon>Clostridia</taxon>
        <taxon>Eubacteriales</taxon>
        <taxon>Eubacteriaceae</taxon>
        <taxon>Eubacterium</taxon>
    </lineage>
</organism>
<keyword evidence="2" id="KW-1185">Reference proteome</keyword>
<accession>A0A4V1GLZ9</accession>
<protein>
    <submittedName>
        <fullName evidence="1">Uncharacterized protein</fullName>
    </submittedName>
</protein>
<reference evidence="1 2" key="1">
    <citation type="submission" date="2018-05" db="EMBL/GenBank/DDBJ databases">
        <title>Genome comparison of Eubacterium sp.</title>
        <authorList>
            <person name="Feng Y."/>
            <person name="Sanchez-Andrea I."/>
            <person name="Stams A.J.M."/>
            <person name="De Vos W.M."/>
        </authorList>
    </citation>
    <scope>NUCLEOTIDE SEQUENCE [LARGE SCALE GENOMIC DNA]</scope>
    <source>
        <strain evidence="1 2">YI</strain>
    </source>
</reference>
<dbReference type="RefSeq" id="WP_096920298.1">
    <property type="nucleotide sequence ID" value="NZ_CP029487.1"/>
</dbReference>
<evidence type="ECO:0000313" key="1">
    <source>
        <dbReference type="EMBL" id="QCT71546.1"/>
    </source>
</evidence>
<gene>
    <name evidence="1" type="ORF">CPZ25_009470</name>
</gene>
<dbReference type="Proteomes" id="UP000218387">
    <property type="component" value="Chromosome"/>
</dbReference>
<proteinExistence type="predicted"/>
<dbReference type="KEGG" id="emt:CPZ25_009470"/>
<dbReference type="AlphaFoldDB" id="A0A4V1GLZ9"/>
<name>A0A4V1GLZ9_EUBML</name>